<reference evidence="2" key="1">
    <citation type="submission" date="2021-01" db="EMBL/GenBank/DDBJ databases">
        <authorList>
            <person name="Corre E."/>
            <person name="Pelletier E."/>
            <person name="Niang G."/>
            <person name="Scheremetjew M."/>
            <person name="Finn R."/>
            <person name="Kale V."/>
            <person name="Holt S."/>
            <person name="Cochrane G."/>
            <person name="Meng A."/>
            <person name="Brown T."/>
            <person name="Cohen L."/>
        </authorList>
    </citation>
    <scope>NUCLEOTIDE SEQUENCE</scope>
    <source>
        <strain evidence="2">CCMP281</strain>
    </source>
</reference>
<sequence>MGKVLQGAKTMSAFNSHRADARSKEVDMLRGSVASLQLKIDAAEKDVARARSAEERATSERERQENLMKLSRSRCETLEREMRSSASTARQAQQALVLMRRGIASLALASAISRGDDLVVAISFSRWRCLSHNAVC</sequence>
<protein>
    <submittedName>
        <fullName evidence="2">Uncharacterized protein</fullName>
    </submittedName>
</protein>
<dbReference type="EMBL" id="HBHX01030136">
    <property type="protein sequence ID" value="CAE0116092.1"/>
    <property type="molecule type" value="Transcribed_RNA"/>
</dbReference>
<keyword evidence="1" id="KW-0175">Coiled coil</keyword>
<evidence type="ECO:0000313" key="2">
    <source>
        <dbReference type="EMBL" id="CAE0116092.1"/>
    </source>
</evidence>
<organism evidence="2">
    <name type="scientific">Haptolina ericina</name>
    <dbReference type="NCBI Taxonomy" id="156174"/>
    <lineage>
        <taxon>Eukaryota</taxon>
        <taxon>Haptista</taxon>
        <taxon>Haptophyta</taxon>
        <taxon>Prymnesiophyceae</taxon>
        <taxon>Prymnesiales</taxon>
        <taxon>Prymnesiaceae</taxon>
        <taxon>Haptolina</taxon>
    </lineage>
</organism>
<gene>
    <name evidence="2" type="ORF">HERI1096_LOCUS16777</name>
</gene>
<accession>A0A7S3AWN7</accession>
<dbReference type="AlphaFoldDB" id="A0A7S3AWN7"/>
<proteinExistence type="predicted"/>
<name>A0A7S3AWN7_9EUKA</name>
<feature type="coiled-coil region" evidence="1">
    <location>
        <begin position="26"/>
        <end position="95"/>
    </location>
</feature>
<evidence type="ECO:0000256" key="1">
    <source>
        <dbReference type="SAM" id="Coils"/>
    </source>
</evidence>